<gene>
    <name evidence="2" type="ORF">DHf2319_10085</name>
</gene>
<name>A0ABY4AJG3_9BURK</name>
<organism evidence="2 3">
    <name type="scientific">Orrella daihaiensis</name>
    <dbReference type="NCBI Taxonomy" id="2782176"/>
    <lineage>
        <taxon>Bacteria</taxon>
        <taxon>Pseudomonadati</taxon>
        <taxon>Pseudomonadota</taxon>
        <taxon>Betaproteobacteria</taxon>
        <taxon>Burkholderiales</taxon>
        <taxon>Alcaligenaceae</taxon>
        <taxon>Orrella</taxon>
    </lineage>
</organism>
<dbReference type="SMART" id="SM00903">
    <property type="entry name" value="Flavin_Reduct"/>
    <property type="match status" value="1"/>
</dbReference>
<evidence type="ECO:0000313" key="2">
    <source>
        <dbReference type="EMBL" id="UOD49796.1"/>
    </source>
</evidence>
<evidence type="ECO:0000259" key="1">
    <source>
        <dbReference type="SMART" id="SM00903"/>
    </source>
</evidence>
<dbReference type="InterPro" id="IPR002563">
    <property type="entry name" value="Flavin_Rdtase-like_dom"/>
</dbReference>
<dbReference type="Pfam" id="PF01613">
    <property type="entry name" value="Flavin_Reduct"/>
    <property type="match status" value="1"/>
</dbReference>
<dbReference type="SUPFAM" id="SSF50475">
    <property type="entry name" value="FMN-binding split barrel"/>
    <property type="match status" value="1"/>
</dbReference>
<feature type="domain" description="Flavin reductase like" evidence="1">
    <location>
        <begin position="18"/>
        <end position="171"/>
    </location>
</feature>
<accession>A0ABY4AJG3</accession>
<dbReference type="RefSeq" id="WP_243478040.1">
    <property type="nucleotide sequence ID" value="NZ_CP063982.1"/>
</dbReference>
<dbReference type="InterPro" id="IPR012349">
    <property type="entry name" value="Split_barrel_FMN-bd"/>
</dbReference>
<dbReference type="PANTHER" id="PTHR43812:SF2">
    <property type="entry name" value="FLAVIN REDUCTASE LIKE DOMAIN-CONTAINING PROTEIN"/>
    <property type="match status" value="1"/>
</dbReference>
<dbReference type="Gene3D" id="2.30.110.10">
    <property type="entry name" value="Electron Transport, Fmn-binding Protein, Chain A"/>
    <property type="match status" value="1"/>
</dbReference>
<dbReference type="Proteomes" id="UP000831607">
    <property type="component" value="Chromosome"/>
</dbReference>
<dbReference type="PANTHER" id="PTHR43812">
    <property type="entry name" value="BLR2425 PROTEIN"/>
    <property type="match status" value="1"/>
</dbReference>
<protein>
    <submittedName>
        <fullName evidence="2">Flavin reductase family protein</fullName>
    </submittedName>
</protein>
<keyword evidence="3" id="KW-1185">Reference proteome</keyword>
<evidence type="ECO:0000313" key="3">
    <source>
        <dbReference type="Proteomes" id="UP000831607"/>
    </source>
</evidence>
<proteinExistence type="predicted"/>
<sequence>MFYEPSHGHGLPFNPFKAIIAPRPIGWVSTIDGQGRPNLAPYSFFNAVSGVPEMIMFSSEGLKDSVRNARETGEFVYNLVSASLMQAMNATSAALDPGENEFEFAKLGSAPSRIVKPPRVADTPAALECKVTAVNELVDMHGELTGRYMVIGQVVGVHIADDCLVNGRFDMLKAQTMARCGYQDYAQVTTLTQLLRPGEAPLKA</sequence>
<dbReference type="EMBL" id="CP063982">
    <property type="protein sequence ID" value="UOD49796.1"/>
    <property type="molecule type" value="Genomic_DNA"/>
</dbReference>
<reference evidence="2 3" key="1">
    <citation type="submission" date="2020-11" db="EMBL/GenBank/DDBJ databases">
        <title>Algicoccus daihaiensis sp.nov., isolated from Daihai Lake in Inner Mongolia.</title>
        <authorList>
            <person name="Kai J."/>
        </authorList>
    </citation>
    <scope>NUCLEOTIDE SEQUENCE [LARGE SCALE GENOMIC DNA]</scope>
    <source>
        <strain evidence="3">f23</strain>
    </source>
</reference>